<dbReference type="CDD" id="cd19138">
    <property type="entry name" value="AKR_YeaE"/>
    <property type="match status" value="1"/>
</dbReference>
<evidence type="ECO:0000313" key="5">
    <source>
        <dbReference type="EMBL" id="ADW73659.1"/>
    </source>
</evidence>
<dbReference type="Pfam" id="PF00248">
    <property type="entry name" value="Aldo_ket_red"/>
    <property type="match status" value="1"/>
</dbReference>
<dbReference type="KEGG" id="rah:Rahaq_2047"/>
<evidence type="ECO:0000259" key="4">
    <source>
        <dbReference type="Pfam" id="PF00248"/>
    </source>
</evidence>
<dbReference type="RefSeq" id="WP_013575360.1">
    <property type="nucleotide sequence ID" value="NC_015061.1"/>
</dbReference>
<reference evidence="5 6" key="2">
    <citation type="journal article" date="2012" name="J. Bacteriol.">
        <title>Complete Genome Sequence of Rahnella sp. Strain Y9602, a Gammaproteobacterium Isolate from Metal- and Radionuclide-Contaminated Soil.</title>
        <authorList>
            <person name="Martinez R.J."/>
            <person name="Bruce D."/>
            <person name="Detter C."/>
            <person name="Goodwin L.A."/>
            <person name="Han J."/>
            <person name="Han C.S."/>
            <person name="Held B."/>
            <person name="Land M.L."/>
            <person name="Mikhailova N."/>
            <person name="Nolan M."/>
            <person name="Pennacchio L."/>
            <person name="Pitluck S."/>
            <person name="Tapia R."/>
            <person name="Woyke T."/>
            <person name="Sobecky P.A."/>
        </authorList>
    </citation>
    <scope>NUCLEOTIDE SEQUENCE [LARGE SCALE GENOMIC DNA]</scope>
    <source>
        <strain evidence="5 6">Y9602</strain>
    </source>
</reference>
<evidence type="ECO:0000256" key="2">
    <source>
        <dbReference type="PIRSR" id="PIRSR000097-2"/>
    </source>
</evidence>
<name>A0A0H3F9Z1_RAHSY</name>
<dbReference type="OrthoDB" id="9772407at2"/>
<dbReference type="EMBL" id="CP002505">
    <property type="protein sequence ID" value="ADW73659.1"/>
    <property type="molecule type" value="Genomic_DNA"/>
</dbReference>
<evidence type="ECO:0000313" key="6">
    <source>
        <dbReference type="Proteomes" id="UP000007257"/>
    </source>
</evidence>
<dbReference type="HOGENOM" id="CLU_023205_2_3_6"/>
<organism evidence="5 6">
    <name type="scientific">Rahnella sp. (strain Y9602)</name>
    <dbReference type="NCBI Taxonomy" id="2703885"/>
    <lineage>
        <taxon>Bacteria</taxon>
        <taxon>Pseudomonadati</taxon>
        <taxon>Pseudomonadota</taxon>
        <taxon>Gammaproteobacteria</taxon>
        <taxon>Enterobacterales</taxon>
        <taxon>Yersiniaceae</taxon>
        <taxon>Rahnella</taxon>
    </lineage>
</organism>
<proteinExistence type="predicted"/>
<evidence type="ECO:0000256" key="3">
    <source>
        <dbReference type="PIRSR" id="PIRSR000097-3"/>
    </source>
</evidence>
<dbReference type="PIRSF" id="PIRSF000097">
    <property type="entry name" value="AKR"/>
    <property type="match status" value="1"/>
</dbReference>
<dbReference type="InterPro" id="IPR023210">
    <property type="entry name" value="NADP_OxRdtase_dom"/>
</dbReference>
<dbReference type="AlphaFoldDB" id="A0A0H3F9Z1"/>
<accession>A0A0H3F9Z1</accession>
<feature type="domain" description="NADP-dependent oxidoreductase" evidence="4">
    <location>
        <begin position="17"/>
        <end position="270"/>
    </location>
</feature>
<dbReference type="PANTHER" id="PTHR43638">
    <property type="entry name" value="OXIDOREDUCTASE, ALDO/KETO REDUCTASE FAMILY PROTEIN"/>
    <property type="match status" value="1"/>
</dbReference>
<sequence length="284" mass="30813">MKAKTVQLPDGTTVPAIGQGTWYMGERNSDLRAEVKALQQGLDAGMTLIDTAEMYADGGAERVVGEAISGRRDDVFLVSKVYPHHAGGAKAIAACEQSLKRLKTDCLDLYLLHWRGSIPLHDTVTAMEKLQQSGKIRRWGVSNLDTDDMQALWNIPGGNACMTNQVLYHAAARGIEFDLLPWCEEHSVPVMAYCPLAQAGKLRHDVLTAPVMQEIANARGVSSAQIALAWVTRTGNVIAIPKAVQPQHVKDNAAALTLSLTADEIARIDTVFPAPNHKTPLDMV</sequence>
<reference evidence="6" key="1">
    <citation type="submission" date="2011-01" db="EMBL/GenBank/DDBJ databases">
        <title>Complete sequence of chromosome of Rahnella sp. Y9602.</title>
        <authorList>
            <consortium name="US DOE Joint Genome Institute"/>
            <person name="Lucas S."/>
            <person name="Copeland A."/>
            <person name="Lapidus A."/>
            <person name="Cheng J.-F."/>
            <person name="Goodwin L."/>
            <person name="Pitluck S."/>
            <person name="Lu M."/>
            <person name="Detter J.C."/>
            <person name="Han C."/>
            <person name="Tapia R."/>
            <person name="Land M."/>
            <person name="Hauser L."/>
            <person name="Kyrpides N."/>
            <person name="Ivanova N."/>
            <person name="Ovchinnikova G."/>
            <person name="Pagani I."/>
            <person name="Sobecky P.A."/>
            <person name="Martinez R.J."/>
            <person name="Woyke T."/>
        </authorList>
    </citation>
    <scope>NUCLEOTIDE SEQUENCE [LARGE SCALE GENOMIC DNA]</scope>
    <source>
        <strain evidence="6">Y9602</strain>
    </source>
</reference>
<dbReference type="PANTHER" id="PTHR43638:SF3">
    <property type="entry name" value="ALDEHYDE REDUCTASE"/>
    <property type="match status" value="1"/>
</dbReference>
<feature type="binding site" evidence="2">
    <location>
        <position position="113"/>
    </location>
    <ligand>
        <name>substrate</name>
    </ligand>
</feature>
<evidence type="ECO:0000256" key="1">
    <source>
        <dbReference type="PIRSR" id="PIRSR000097-1"/>
    </source>
</evidence>
<dbReference type="GO" id="GO:0016491">
    <property type="term" value="F:oxidoreductase activity"/>
    <property type="evidence" value="ECO:0007669"/>
    <property type="project" value="InterPro"/>
</dbReference>
<dbReference type="Gene3D" id="3.20.20.100">
    <property type="entry name" value="NADP-dependent oxidoreductase domain"/>
    <property type="match status" value="1"/>
</dbReference>
<dbReference type="InterPro" id="IPR036812">
    <property type="entry name" value="NAD(P)_OxRdtase_dom_sf"/>
</dbReference>
<dbReference type="SUPFAM" id="SSF51430">
    <property type="entry name" value="NAD(P)-linked oxidoreductase"/>
    <property type="match status" value="1"/>
</dbReference>
<feature type="active site" description="Proton donor" evidence="1">
    <location>
        <position position="55"/>
    </location>
</feature>
<gene>
    <name evidence="5" type="ordered locus">Rahaq_2047</name>
</gene>
<dbReference type="eggNOG" id="COG0656">
    <property type="taxonomic scope" value="Bacteria"/>
</dbReference>
<dbReference type="Proteomes" id="UP000007257">
    <property type="component" value="Chromosome"/>
</dbReference>
<protein>
    <submittedName>
        <fullName evidence="5">Aldo/keto reductase</fullName>
    </submittedName>
</protein>
<feature type="site" description="Lowers pKa of active site Tyr" evidence="3">
    <location>
        <position position="80"/>
    </location>
</feature>
<dbReference type="PRINTS" id="PR00069">
    <property type="entry name" value="ALDKETRDTASE"/>
</dbReference>
<dbReference type="InterPro" id="IPR020471">
    <property type="entry name" value="AKR"/>
</dbReference>